<dbReference type="Proteomes" id="UP000660801">
    <property type="component" value="Unassembled WGS sequence"/>
</dbReference>
<accession>A0A917A4R4</accession>
<organism evidence="1 2">
    <name type="scientific">Streptococcus himalayensis</name>
    <dbReference type="NCBI Taxonomy" id="1888195"/>
    <lineage>
        <taxon>Bacteria</taxon>
        <taxon>Bacillati</taxon>
        <taxon>Bacillota</taxon>
        <taxon>Bacilli</taxon>
        <taxon>Lactobacillales</taxon>
        <taxon>Streptococcaceae</taxon>
        <taxon>Streptococcus</taxon>
    </lineage>
</organism>
<dbReference type="EMBL" id="BMJN01000004">
    <property type="protein sequence ID" value="GGE26560.1"/>
    <property type="molecule type" value="Genomic_DNA"/>
</dbReference>
<sequence length="68" mass="7857">MLNIERVRQEKNVTLVDMADFLGVKYQTIRDKIDGKSDFKFGEALAIQTRFFPEYDMVFLFSEGSISG</sequence>
<dbReference type="SUPFAM" id="SSF47413">
    <property type="entry name" value="lambda repressor-like DNA-binding domains"/>
    <property type="match status" value="1"/>
</dbReference>
<dbReference type="CDD" id="cd00093">
    <property type="entry name" value="HTH_XRE"/>
    <property type="match status" value="1"/>
</dbReference>
<name>A0A917A4R4_9STRE</name>
<dbReference type="AlphaFoldDB" id="A0A917A4R4"/>
<reference evidence="1" key="1">
    <citation type="journal article" date="2014" name="Int. J. Syst. Evol. Microbiol.">
        <title>Complete genome sequence of Corynebacterium casei LMG S-19264T (=DSM 44701T), isolated from a smear-ripened cheese.</title>
        <authorList>
            <consortium name="US DOE Joint Genome Institute (JGI-PGF)"/>
            <person name="Walter F."/>
            <person name="Albersmeier A."/>
            <person name="Kalinowski J."/>
            <person name="Ruckert C."/>
        </authorList>
    </citation>
    <scope>NUCLEOTIDE SEQUENCE</scope>
    <source>
        <strain evidence="1">CGMCC 1.15533</strain>
    </source>
</reference>
<dbReference type="InterPro" id="IPR001387">
    <property type="entry name" value="Cro/C1-type_HTH"/>
</dbReference>
<reference evidence="1" key="2">
    <citation type="submission" date="2020-09" db="EMBL/GenBank/DDBJ databases">
        <authorList>
            <person name="Sun Q."/>
            <person name="Zhou Y."/>
        </authorList>
    </citation>
    <scope>NUCLEOTIDE SEQUENCE</scope>
    <source>
        <strain evidence="1">CGMCC 1.15533</strain>
    </source>
</reference>
<evidence type="ECO:0000313" key="2">
    <source>
        <dbReference type="Proteomes" id="UP000660801"/>
    </source>
</evidence>
<dbReference type="InterPro" id="IPR010982">
    <property type="entry name" value="Lambda_DNA-bd_dom_sf"/>
</dbReference>
<comment type="caution">
    <text evidence="1">The sequence shown here is derived from an EMBL/GenBank/DDBJ whole genome shotgun (WGS) entry which is preliminary data.</text>
</comment>
<keyword evidence="2" id="KW-1185">Reference proteome</keyword>
<evidence type="ECO:0000313" key="1">
    <source>
        <dbReference type="EMBL" id="GGE26560.1"/>
    </source>
</evidence>
<protein>
    <submittedName>
        <fullName evidence="1">Transcriptional regulator</fullName>
    </submittedName>
</protein>
<dbReference type="GO" id="GO:0003677">
    <property type="term" value="F:DNA binding"/>
    <property type="evidence" value="ECO:0007669"/>
    <property type="project" value="InterPro"/>
</dbReference>
<gene>
    <name evidence="1" type="ORF">GCM10011510_04690</name>
</gene>
<proteinExistence type="predicted"/>